<protein>
    <submittedName>
        <fullName evidence="2">Uncharacterized protein</fullName>
    </submittedName>
</protein>
<dbReference type="PANTHER" id="PTHR33327">
    <property type="entry name" value="ENDONUCLEASE"/>
    <property type="match status" value="1"/>
</dbReference>
<dbReference type="AlphaFoldDB" id="A0A812C281"/>
<keyword evidence="3" id="KW-1185">Reference proteome</keyword>
<organism evidence="2 3">
    <name type="scientific">Acanthosepion pharaonis</name>
    <name type="common">Pharaoh cuttlefish</name>
    <name type="synonym">Sepia pharaonis</name>
    <dbReference type="NCBI Taxonomy" id="158019"/>
    <lineage>
        <taxon>Eukaryota</taxon>
        <taxon>Metazoa</taxon>
        <taxon>Spiralia</taxon>
        <taxon>Lophotrochozoa</taxon>
        <taxon>Mollusca</taxon>
        <taxon>Cephalopoda</taxon>
        <taxon>Coleoidea</taxon>
        <taxon>Decapodiformes</taxon>
        <taxon>Sepiida</taxon>
        <taxon>Sepiina</taxon>
        <taxon>Sepiidae</taxon>
        <taxon>Acanthosepion</taxon>
    </lineage>
</organism>
<accession>A0A812C281</accession>
<sequence length="163" mass="18811">MWLDKLQPEVVRILAALTNEVDIQKLAVIADKTSDTGPIRQVSFVSPSDDLTLDTNQQLQFLTSELKKLSLRLDELQNKPKRSRSNSVARHNNRRPRSASRRPRHSQHGNCWYHEVFGSRTKKFQPPCAFQNTFPTGKRPAWQPLETLAARADNKNRLFYICD</sequence>
<dbReference type="PANTHER" id="PTHR33327:SF3">
    <property type="entry name" value="RNA-DIRECTED DNA POLYMERASE"/>
    <property type="match status" value="1"/>
</dbReference>
<dbReference type="Proteomes" id="UP000597762">
    <property type="component" value="Unassembled WGS sequence"/>
</dbReference>
<evidence type="ECO:0000313" key="2">
    <source>
        <dbReference type="EMBL" id="CAE1249035.1"/>
    </source>
</evidence>
<dbReference type="OrthoDB" id="6117374at2759"/>
<evidence type="ECO:0000313" key="3">
    <source>
        <dbReference type="Proteomes" id="UP000597762"/>
    </source>
</evidence>
<proteinExistence type="predicted"/>
<feature type="compositionally biased region" description="Basic residues" evidence="1">
    <location>
        <begin position="91"/>
        <end position="107"/>
    </location>
</feature>
<dbReference type="EMBL" id="CAHIKZ030001008">
    <property type="protein sequence ID" value="CAE1249035.1"/>
    <property type="molecule type" value="Genomic_DNA"/>
</dbReference>
<reference evidence="2" key="1">
    <citation type="submission" date="2021-01" db="EMBL/GenBank/DDBJ databases">
        <authorList>
            <person name="Li R."/>
            <person name="Bekaert M."/>
        </authorList>
    </citation>
    <scope>NUCLEOTIDE SEQUENCE</scope>
    <source>
        <strain evidence="2">Farmed</strain>
    </source>
</reference>
<feature type="region of interest" description="Disordered" evidence="1">
    <location>
        <begin position="76"/>
        <end position="107"/>
    </location>
</feature>
<comment type="caution">
    <text evidence="2">The sequence shown here is derived from an EMBL/GenBank/DDBJ whole genome shotgun (WGS) entry which is preliminary data.</text>
</comment>
<gene>
    <name evidence="2" type="ORF">SPHA_26408</name>
</gene>
<evidence type="ECO:0000256" key="1">
    <source>
        <dbReference type="SAM" id="MobiDB-lite"/>
    </source>
</evidence>
<name>A0A812C281_ACAPH</name>